<dbReference type="GO" id="GO:0005506">
    <property type="term" value="F:iron ion binding"/>
    <property type="evidence" value="ECO:0007669"/>
    <property type="project" value="InterPro"/>
</dbReference>
<name>A0A1Y3BDL5_EURMA</name>
<dbReference type="GO" id="GO:0016705">
    <property type="term" value="F:oxidoreductase activity, acting on paired donors, with incorporation or reduction of molecular oxygen"/>
    <property type="evidence" value="ECO:0007669"/>
    <property type="project" value="InterPro"/>
</dbReference>
<dbReference type="Gene3D" id="1.10.630.10">
    <property type="entry name" value="Cytochrome P450"/>
    <property type="match status" value="1"/>
</dbReference>
<dbReference type="InterPro" id="IPR001128">
    <property type="entry name" value="Cyt_P450"/>
</dbReference>
<sequence>MPFSLGKRSCVAESFVKKWLFIYIVAILQNFSISSASGEEAFDEVFHLTIRPKKDVQLTFQLRNES</sequence>
<comment type="caution">
    <text evidence="4">The sequence shown here is derived from an EMBL/GenBank/DDBJ whole genome shotgun (WGS) entry which is preliminary data.</text>
</comment>
<evidence type="ECO:0000313" key="4">
    <source>
        <dbReference type="EMBL" id="OTF79011.1"/>
    </source>
</evidence>
<accession>A0A1Y3BDL5</accession>
<comment type="similarity">
    <text evidence="1 3">Belongs to the cytochrome P450 family.</text>
</comment>
<keyword evidence="2 3" id="KW-0503">Monooxygenase</keyword>
<protein>
    <submittedName>
        <fullName evidence="4">Cytochrome P450-like protein</fullName>
    </submittedName>
</protein>
<dbReference type="InterPro" id="IPR017972">
    <property type="entry name" value="Cyt_P450_CS"/>
</dbReference>
<dbReference type="PROSITE" id="PS00086">
    <property type="entry name" value="CYTOCHROME_P450"/>
    <property type="match status" value="1"/>
</dbReference>
<evidence type="ECO:0000256" key="1">
    <source>
        <dbReference type="ARBA" id="ARBA00010617"/>
    </source>
</evidence>
<dbReference type="OrthoDB" id="6507093at2759"/>
<dbReference type="GO" id="GO:0004497">
    <property type="term" value="F:monooxygenase activity"/>
    <property type="evidence" value="ECO:0007669"/>
    <property type="project" value="UniProtKB-KW"/>
</dbReference>
<evidence type="ECO:0000256" key="2">
    <source>
        <dbReference type="ARBA" id="ARBA00023033"/>
    </source>
</evidence>
<dbReference type="Proteomes" id="UP000194236">
    <property type="component" value="Unassembled WGS sequence"/>
</dbReference>
<keyword evidence="3" id="KW-0408">Iron</keyword>
<dbReference type="AlphaFoldDB" id="A0A1Y3BDL5"/>
<dbReference type="InterPro" id="IPR036396">
    <property type="entry name" value="Cyt_P450_sf"/>
</dbReference>
<gene>
    <name evidence="4" type="ORF">BLA29_013249</name>
</gene>
<dbReference type="Pfam" id="PF00067">
    <property type="entry name" value="p450"/>
    <property type="match status" value="1"/>
</dbReference>
<keyword evidence="3" id="KW-0479">Metal-binding</keyword>
<proteinExistence type="inferred from homology"/>
<dbReference type="GO" id="GO:0020037">
    <property type="term" value="F:heme binding"/>
    <property type="evidence" value="ECO:0007669"/>
    <property type="project" value="InterPro"/>
</dbReference>
<keyword evidence="3" id="KW-0560">Oxidoreductase</keyword>
<dbReference type="EMBL" id="MUJZ01025311">
    <property type="protein sequence ID" value="OTF79011.1"/>
    <property type="molecule type" value="Genomic_DNA"/>
</dbReference>
<reference evidence="4 5" key="1">
    <citation type="submission" date="2017-03" db="EMBL/GenBank/DDBJ databases">
        <title>Genome Survey of Euroglyphus maynei.</title>
        <authorList>
            <person name="Arlian L.G."/>
            <person name="Morgan M.S."/>
            <person name="Rider S.D."/>
        </authorList>
    </citation>
    <scope>NUCLEOTIDE SEQUENCE [LARGE SCALE GENOMIC DNA]</scope>
    <source>
        <strain evidence="4">Arlian Lab</strain>
        <tissue evidence="4">Whole body</tissue>
    </source>
</reference>
<evidence type="ECO:0000256" key="3">
    <source>
        <dbReference type="RuleBase" id="RU000461"/>
    </source>
</evidence>
<keyword evidence="5" id="KW-1185">Reference proteome</keyword>
<dbReference type="SUPFAM" id="SSF48264">
    <property type="entry name" value="Cytochrome P450"/>
    <property type="match status" value="1"/>
</dbReference>
<organism evidence="4 5">
    <name type="scientific">Euroglyphus maynei</name>
    <name type="common">Mayne's house dust mite</name>
    <dbReference type="NCBI Taxonomy" id="6958"/>
    <lineage>
        <taxon>Eukaryota</taxon>
        <taxon>Metazoa</taxon>
        <taxon>Ecdysozoa</taxon>
        <taxon>Arthropoda</taxon>
        <taxon>Chelicerata</taxon>
        <taxon>Arachnida</taxon>
        <taxon>Acari</taxon>
        <taxon>Acariformes</taxon>
        <taxon>Sarcoptiformes</taxon>
        <taxon>Astigmata</taxon>
        <taxon>Psoroptidia</taxon>
        <taxon>Analgoidea</taxon>
        <taxon>Pyroglyphidae</taxon>
        <taxon>Pyroglyphinae</taxon>
        <taxon>Euroglyphus</taxon>
    </lineage>
</organism>
<evidence type="ECO:0000313" key="5">
    <source>
        <dbReference type="Proteomes" id="UP000194236"/>
    </source>
</evidence>
<keyword evidence="3" id="KW-0349">Heme</keyword>